<dbReference type="EMBL" id="JABRWJ010000001">
    <property type="protein sequence ID" value="NRF65917.1"/>
    <property type="molecule type" value="Genomic_DNA"/>
</dbReference>
<feature type="transmembrane region" description="Helical" evidence="1">
    <location>
        <begin position="73"/>
        <end position="94"/>
    </location>
</feature>
<keyword evidence="1" id="KW-0812">Transmembrane</keyword>
<evidence type="ECO:0000256" key="1">
    <source>
        <dbReference type="SAM" id="Phobius"/>
    </source>
</evidence>
<feature type="transmembrane region" description="Helical" evidence="1">
    <location>
        <begin position="12"/>
        <end position="34"/>
    </location>
</feature>
<gene>
    <name evidence="2" type="ORF">HLB44_02835</name>
</gene>
<dbReference type="Proteomes" id="UP000737171">
    <property type="component" value="Unassembled WGS sequence"/>
</dbReference>
<comment type="caution">
    <text evidence="2">The sequence shown here is derived from an EMBL/GenBank/DDBJ whole genome shotgun (WGS) entry which is preliminary data.</text>
</comment>
<protein>
    <submittedName>
        <fullName evidence="2">Uncharacterized protein</fullName>
    </submittedName>
</protein>
<keyword evidence="3" id="KW-1185">Reference proteome</keyword>
<sequence length="95" mass="9957">MKLIGISLRKPSFGELTAAAVMATGLWLVAVGGLRAFQVEIGRADAGALLLIVLWACVSARLGIRIGMGQRHLLANLLGSAALLALYELVRGFIA</sequence>
<feature type="transmembrane region" description="Helical" evidence="1">
    <location>
        <begin position="46"/>
        <end position="64"/>
    </location>
</feature>
<evidence type="ECO:0000313" key="3">
    <source>
        <dbReference type="Proteomes" id="UP000737171"/>
    </source>
</evidence>
<reference evidence="2 3" key="1">
    <citation type="submission" date="2020-05" db="EMBL/GenBank/DDBJ databases">
        <title>Aquincola sp. isolate from soil.</title>
        <authorList>
            <person name="Han J."/>
            <person name="Kim D.-U."/>
        </authorList>
    </citation>
    <scope>NUCLEOTIDE SEQUENCE [LARGE SCALE GENOMIC DNA]</scope>
    <source>
        <strain evidence="2 3">S2</strain>
    </source>
</reference>
<organism evidence="2 3">
    <name type="scientific">Pseudaquabacterium terrae</name>
    <dbReference type="NCBI Taxonomy" id="2732868"/>
    <lineage>
        <taxon>Bacteria</taxon>
        <taxon>Pseudomonadati</taxon>
        <taxon>Pseudomonadota</taxon>
        <taxon>Betaproteobacteria</taxon>
        <taxon>Burkholderiales</taxon>
        <taxon>Sphaerotilaceae</taxon>
        <taxon>Pseudaquabacterium</taxon>
    </lineage>
</organism>
<keyword evidence="1" id="KW-1133">Transmembrane helix</keyword>
<name>A0ABX2EAZ8_9BURK</name>
<accession>A0ABX2EAZ8</accession>
<evidence type="ECO:0000313" key="2">
    <source>
        <dbReference type="EMBL" id="NRF65917.1"/>
    </source>
</evidence>
<proteinExistence type="predicted"/>
<dbReference type="RefSeq" id="WP_173120388.1">
    <property type="nucleotide sequence ID" value="NZ_JABRWJ010000001.1"/>
</dbReference>
<keyword evidence="1" id="KW-0472">Membrane</keyword>